<protein>
    <submittedName>
        <fullName evidence="1">Uncharacterized protein</fullName>
    </submittedName>
</protein>
<accession>A0A9X7G008</accession>
<dbReference type="RefSeq" id="WP_098679714.1">
    <property type="nucleotide sequence ID" value="NZ_NVCU01000274.1"/>
</dbReference>
<gene>
    <name evidence="1" type="ORF">COK81_24940</name>
</gene>
<evidence type="ECO:0000313" key="1">
    <source>
        <dbReference type="EMBL" id="PFT84395.1"/>
    </source>
</evidence>
<reference evidence="1 2" key="1">
    <citation type="submission" date="2017-09" db="EMBL/GenBank/DDBJ databases">
        <title>Large-scale bioinformatics analysis of Bacillus genomes uncovers conserved roles of natural products in bacterial physiology.</title>
        <authorList>
            <consortium name="Agbiome Team Llc"/>
            <person name="Bleich R.M."/>
            <person name="Grubbs K.J."/>
            <person name="Santa Maria K.C."/>
            <person name="Allen S.E."/>
            <person name="Farag S."/>
            <person name="Shank E.A."/>
            <person name="Bowers A."/>
        </authorList>
    </citation>
    <scope>NUCLEOTIDE SEQUENCE [LARGE SCALE GENOMIC DNA]</scope>
    <source>
        <strain evidence="1 2">AFS064137</strain>
    </source>
</reference>
<proteinExistence type="predicted"/>
<sequence>MNKLIVHMNGGEQYPVSMSLEQFEGVIKTDEGKLKNELVHIERFIINPSHISSISLPYTGSR</sequence>
<evidence type="ECO:0000313" key="2">
    <source>
        <dbReference type="Proteomes" id="UP000225910"/>
    </source>
</evidence>
<dbReference type="EMBL" id="NVCU01000274">
    <property type="protein sequence ID" value="PFT84395.1"/>
    <property type="molecule type" value="Genomic_DNA"/>
</dbReference>
<dbReference type="Proteomes" id="UP000225910">
    <property type="component" value="Unassembled WGS sequence"/>
</dbReference>
<name>A0A9X7G008_BACTU</name>
<comment type="caution">
    <text evidence="1">The sequence shown here is derived from an EMBL/GenBank/DDBJ whole genome shotgun (WGS) entry which is preliminary data.</text>
</comment>
<organism evidence="1 2">
    <name type="scientific">Bacillus thuringiensis</name>
    <dbReference type="NCBI Taxonomy" id="1428"/>
    <lineage>
        <taxon>Bacteria</taxon>
        <taxon>Bacillati</taxon>
        <taxon>Bacillota</taxon>
        <taxon>Bacilli</taxon>
        <taxon>Bacillales</taxon>
        <taxon>Bacillaceae</taxon>
        <taxon>Bacillus</taxon>
        <taxon>Bacillus cereus group</taxon>
    </lineage>
</organism>
<dbReference type="AlphaFoldDB" id="A0A9X7G008"/>